<sequence length="25" mass="2710">NPITLFTKLPQITVRGGSAVVPWNT</sequence>
<dbReference type="Proteomes" id="UP000663844">
    <property type="component" value="Unassembled WGS sequence"/>
</dbReference>
<feature type="non-terminal residue" evidence="1">
    <location>
        <position position="1"/>
    </location>
</feature>
<accession>A0A819Z5Z7</accession>
<dbReference type="EMBL" id="CAJOAZ010007279">
    <property type="protein sequence ID" value="CAF4158900.1"/>
    <property type="molecule type" value="Genomic_DNA"/>
</dbReference>
<reference evidence="1" key="1">
    <citation type="submission" date="2021-02" db="EMBL/GenBank/DDBJ databases">
        <authorList>
            <person name="Nowell W R."/>
        </authorList>
    </citation>
    <scope>NUCLEOTIDE SEQUENCE</scope>
</reference>
<protein>
    <submittedName>
        <fullName evidence="1">Uncharacterized protein</fullName>
    </submittedName>
</protein>
<gene>
    <name evidence="1" type="ORF">OXD698_LOCUS38496</name>
</gene>
<evidence type="ECO:0000313" key="1">
    <source>
        <dbReference type="EMBL" id="CAF4158900.1"/>
    </source>
</evidence>
<proteinExistence type="predicted"/>
<dbReference type="AlphaFoldDB" id="A0A819Z5Z7"/>
<comment type="caution">
    <text evidence="1">The sequence shown here is derived from an EMBL/GenBank/DDBJ whole genome shotgun (WGS) entry which is preliminary data.</text>
</comment>
<organism evidence="1 2">
    <name type="scientific">Adineta steineri</name>
    <dbReference type="NCBI Taxonomy" id="433720"/>
    <lineage>
        <taxon>Eukaryota</taxon>
        <taxon>Metazoa</taxon>
        <taxon>Spiralia</taxon>
        <taxon>Gnathifera</taxon>
        <taxon>Rotifera</taxon>
        <taxon>Eurotatoria</taxon>
        <taxon>Bdelloidea</taxon>
        <taxon>Adinetida</taxon>
        <taxon>Adinetidae</taxon>
        <taxon>Adineta</taxon>
    </lineage>
</organism>
<evidence type="ECO:0000313" key="2">
    <source>
        <dbReference type="Proteomes" id="UP000663844"/>
    </source>
</evidence>
<name>A0A819Z5Z7_9BILA</name>